<dbReference type="Proteomes" id="UP000537126">
    <property type="component" value="Unassembled WGS sequence"/>
</dbReference>
<proteinExistence type="predicted"/>
<dbReference type="InterPro" id="IPR000537">
    <property type="entry name" value="UbiA_prenyltransferase"/>
</dbReference>
<dbReference type="Pfam" id="PF01040">
    <property type="entry name" value="UbiA"/>
    <property type="match status" value="1"/>
</dbReference>
<keyword evidence="2" id="KW-1003">Cell membrane</keyword>
<evidence type="ECO:0000256" key="3">
    <source>
        <dbReference type="ARBA" id="ARBA00022692"/>
    </source>
</evidence>
<dbReference type="AlphaFoldDB" id="A0A846MP53"/>
<protein>
    <submittedName>
        <fullName evidence="7">4-hydroxybenzoate polyprenyltransferase</fullName>
        <ecNumber evidence="7">2.5.1.39</ecNumber>
    </submittedName>
</protein>
<keyword evidence="5 6" id="KW-0472">Membrane</keyword>
<evidence type="ECO:0000256" key="2">
    <source>
        <dbReference type="ARBA" id="ARBA00022475"/>
    </source>
</evidence>
<dbReference type="PANTHER" id="PTHR42723">
    <property type="entry name" value="CHLOROPHYLL SYNTHASE"/>
    <property type="match status" value="1"/>
</dbReference>
<dbReference type="InterPro" id="IPR044878">
    <property type="entry name" value="UbiA_sf"/>
</dbReference>
<dbReference type="EMBL" id="JAASRN010000001">
    <property type="protein sequence ID" value="NIK73231.1"/>
    <property type="molecule type" value="Genomic_DNA"/>
</dbReference>
<dbReference type="GO" id="GO:0008412">
    <property type="term" value="F:4-hydroxybenzoate polyprenyltransferase activity"/>
    <property type="evidence" value="ECO:0007669"/>
    <property type="project" value="UniProtKB-EC"/>
</dbReference>
<dbReference type="GO" id="GO:0016020">
    <property type="term" value="C:membrane"/>
    <property type="evidence" value="ECO:0007669"/>
    <property type="project" value="UniProtKB-SubCell"/>
</dbReference>
<evidence type="ECO:0000256" key="5">
    <source>
        <dbReference type="ARBA" id="ARBA00023136"/>
    </source>
</evidence>
<evidence type="ECO:0000256" key="4">
    <source>
        <dbReference type="ARBA" id="ARBA00022989"/>
    </source>
</evidence>
<feature type="transmembrane region" description="Helical" evidence="6">
    <location>
        <begin position="90"/>
        <end position="114"/>
    </location>
</feature>
<evidence type="ECO:0000313" key="7">
    <source>
        <dbReference type="EMBL" id="NIK73231.1"/>
    </source>
</evidence>
<evidence type="ECO:0000313" key="8">
    <source>
        <dbReference type="Proteomes" id="UP000537126"/>
    </source>
</evidence>
<organism evidence="7 8">
    <name type="scientific">Thermonema lapsum</name>
    <dbReference type="NCBI Taxonomy" id="28195"/>
    <lineage>
        <taxon>Bacteria</taxon>
        <taxon>Pseudomonadati</taxon>
        <taxon>Bacteroidota</taxon>
        <taxon>Cytophagia</taxon>
        <taxon>Cytophagales</taxon>
        <taxon>Thermonemataceae</taxon>
        <taxon>Thermonema</taxon>
    </lineage>
</organism>
<comment type="caution">
    <text evidence="7">The sequence shown here is derived from an EMBL/GenBank/DDBJ whole genome shotgun (WGS) entry which is preliminary data.</text>
</comment>
<dbReference type="InterPro" id="IPR050475">
    <property type="entry name" value="Prenyltransferase_related"/>
</dbReference>
<reference evidence="7 8" key="1">
    <citation type="submission" date="2020-03" db="EMBL/GenBank/DDBJ databases">
        <title>Genomic Encyclopedia of Type Strains, Phase IV (KMG-IV): sequencing the most valuable type-strain genomes for metagenomic binning, comparative biology and taxonomic classification.</title>
        <authorList>
            <person name="Goeker M."/>
        </authorList>
    </citation>
    <scope>NUCLEOTIDE SEQUENCE [LARGE SCALE GENOMIC DNA]</scope>
    <source>
        <strain evidence="7 8">DSM 5718</strain>
    </source>
</reference>
<dbReference type="EC" id="2.5.1.39" evidence="7"/>
<dbReference type="RefSeq" id="WP_166918493.1">
    <property type="nucleotide sequence ID" value="NZ_JAASRN010000001.1"/>
</dbReference>
<feature type="transmembrane region" description="Helical" evidence="6">
    <location>
        <begin position="223"/>
        <end position="240"/>
    </location>
</feature>
<accession>A0A846MP53</accession>
<feature type="transmembrane region" description="Helical" evidence="6">
    <location>
        <begin position="6"/>
        <end position="24"/>
    </location>
</feature>
<name>A0A846MP53_9BACT</name>
<gene>
    <name evidence="7" type="ORF">FHS56_000717</name>
</gene>
<keyword evidence="4 6" id="KW-1133">Transmembrane helix</keyword>
<feature type="transmembrane region" description="Helical" evidence="6">
    <location>
        <begin position="36"/>
        <end position="53"/>
    </location>
</feature>
<dbReference type="PANTHER" id="PTHR42723:SF1">
    <property type="entry name" value="CHLOROPHYLL SYNTHASE, CHLOROPLASTIC"/>
    <property type="match status" value="1"/>
</dbReference>
<feature type="transmembrane region" description="Helical" evidence="6">
    <location>
        <begin position="126"/>
        <end position="146"/>
    </location>
</feature>
<dbReference type="CDD" id="cd13961">
    <property type="entry name" value="PT_UbiA_DGGGPS"/>
    <property type="match status" value="1"/>
</dbReference>
<keyword evidence="8" id="KW-1185">Reference proteome</keyword>
<evidence type="ECO:0000256" key="6">
    <source>
        <dbReference type="SAM" id="Phobius"/>
    </source>
</evidence>
<feature type="transmembrane region" description="Helical" evidence="6">
    <location>
        <begin position="252"/>
        <end position="271"/>
    </location>
</feature>
<comment type="subcellular location">
    <subcellularLocation>
        <location evidence="1">Membrane</location>
        <topology evidence="1">Multi-pass membrane protein</topology>
    </subcellularLocation>
</comment>
<evidence type="ECO:0000256" key="1">
    <source>
        <dbReference type="ARBA" id="ARBA00004141"/>
    </source>
</evidence>
<keyword evidence="7" id="KW-0808">Transferase</keyword>
<dbReference type="Gene3D" id="1.10.357.140">
    <property type="entry name" value="UbiA prenyltransferase"/>
    <property type="match status" value="1"/>
</dbReference>
<sequence length="272" mass="30953">MRLLRLPNLLMIVLVLVFSKYFLYEHSLHALLDASFWLFVGSVVCTAAAGYIINDYYDIKIDAINRPQRVVVGRHISRRQGLLLYTLLNVLGLLLAFPLSLFLAMAVLGVQFLLWFYSGVLKRTAFWGNALIALLSALPLLLLALLEKEASPTLWLYACFAFIMTLIREIVKDLEDLHGDRTHGCRTLAILWGLPQTRKLLYVLLVFMGILLLGSYWLLPVRAAIYLLSTTTPAAAYLLWKLAHADTQKEFHFLSQYLKFMMLLGISSLLFL</sequence>
<feature type="transmembrane region" description="Helical" evidence="6">
    <location>
        <begin position="200"/>
        <end position="217"/>
    </location>
</feature>
<keyword evidence="3 6" id="KW-0812">Transmembrane</keyword>
<dbReference type="Gene3D" id="1.20.120.1780">
    <property type="entry name" value="UbiA prenyltransferase"/>
    <property type="match status" value="1"/>
</dbReference>
<feature type="transmembrane region" description="Helical" evidence="6">
    <location>
        <begin position="152"/>
        <end position="171"/>
    </location>
</feature>